<organism evidence="2">
    <name type="scientific">Macaca fascicularis</name>
    <name type="common">Crab-eating macaque</name>
    <name type="synonym">Cynomolgus monkey</name>
    <dbReference type="NCBI Taxonomy" id="9541"/>
    <lineage>
        <taxon>Eukaryota</taxon>
        <taxon>Metazoa</taxon>
        <taxon>Chordata</taxon>
        <taxon>Craniata</taxon>
        <taxon>Vertebrata</taxon>
        <taxon>Euteleostomi</taxon>
        <taxon>Mammalia</taxon>
        <taxon>Eutheria</taxon>
        <taxon>Euarchontoglires</taxon>
        <taxon>Primates</taxon>
        <taxon>Haplorrhini</taxon>
        <taxon>Catarrhini</taxon>
        <taxon>Cercopithecidae</taxon>
        <taxon>Cercopithecinae</taxon>
        <taxon>Macaca</taxon>
    </lineage>
</organism>
<protein>
    <submittedName>
        <fullName evidence="2">Macaca fascicularis brain cDNA clone: QorA-10602, similar to human steroid sensitive gene 1 (URB), transcript variant 1, mRNA, RefSeq: NM_199511.1</fullName>
    </submittedName>
</protein>
<feature type="region of interest" description="Disordered" evidence="1">
    <location>
        <begin position="25"/>
        <end position="47"/>
    </location>
</feature>
<evidence type="ECO:0000313" key="2">
    <source>
        <dbReference type="EMBL" id="BAE87915.1"/>
    </source>
</evidence>
<dbReference type="EMBL" id="AB170852">
    <property type="protein sequence ID" value="BAE87915.1"/>
    <property type="molecule type" value="mRNA"/>
</dbReference>
<dbReference type="AlphaFoldDB" id="I7G949"/>
<proteinExistence type="evidence at transcript level"/>
<name>I7G949_MACFA</name>
<sequence>MRGPQLGQECCVSLRDPALPTSLPALQGRTECGSSQPLMPRKATTAS</sequence>
<evidence type="ECO:0000256" key="1">
    <source>
        <dbReference type="SAM" id="MobiDB-lite"/>
    </source>
</evidence>
<reference evidence="2" key="1">
    <citation type="journal article" date="2007" name="PLoS Biol.">
        <title>Rate of evolution in brain-expressed genes in humans and other primates.</title>
        <authorList>
            <person name="Wang H.-Y."/>
            <person name="Chien H.-C."/>
            <person name="Osada N."/>
            <person name="Hashimoto K."/>
            <person name="Sugano S."/>
            <person name="Gojobori T."/>
            <person name="Chou C.-K."/>
            <person name="Tsai S.-F."/>
            <person name="Wu C.-I."/>
            <person name="Shen C.-K.J."/>
        </authorList>
    </citation>
    <scope>NUCLEOTIDE SEQUENCE</scope>
</reference>
<accession>I7G949</accession>